<dbReference type="Proteomes" id="UP001241758">
    <property type="component" value="Unassembled WGS sequence"/>
</dbReference>
<dbReference type="Pfam" id="PF00188">
    <property type="entry name" value="CAP"/>
    <property type="match status" value="1"/>
</dbReference>
<dbReference type="SUPFAM" id="SSF55797">
    <property type="entry name" value="PR-1-like"/>
    <property type="match status" value="1"/>
</dbReference>
<protein>
    <submittedName>
        <fullName evidence="3">CAP domain-containing protein</fullName>
    </submittedName>
</protein>
<sequence length="156" mass="16221">MFRRLALAALAPAALGAMFVASPAEAAVVPVASLQADIAKLTNVQRKAKGCGAVAVNAKLTVAARQHSAWMAKTGKFSHTGSAGSSFVTRIKAAGYTKPASENIAWGYRTANEVVNAWMKSPGHRANILNCKAKTVGVGAVYSANGTGYFTQNFGY</sequence>
<evidence type="ECO:0000313" key="3">
    <source>
        <dbReference type="EMBL" id="MDI6097650.1"/>
    </source>
</evidence>
<evidence type="ECO:0000313" key="4">
    <source>
        <dbReference type="Proteomes" id="UP001241758"/>
    </source>
</evidence>
<proteinExistence type="predicted"/>
<dbReference type="CDD" id="cd05379">
    <property type="entry name" value="CAP_bacterial"/>
    <property type="match status" value="1"/>
</dbReference>
<feature type="domain" description="SCP" evidence="2">
    <location>
        <begin position="41"/>
        <end position="154"/>
    </location>
</feature>
<feature type="chain" id="PRO_5046783357" evidence="1">
    <location>
        <begin position="27"/>
        <end position="156"/>
    </location>
</feature>
<name>A0ABT6WD59_9ACTN</name>
<evidence type="ECO:0000259" key="2">
    <source>
        <dbReference type="Pfam" id="PF00188"/>
    </source>
</evidence>
<evidence type="ECO:0000256" key="1">
    <source>
        <dbReference type="SAM" id="SignalP"/>
    </source>
</evidence>
<feature type="signal peptide" evidence="1">
    <location>
        <begin position="1"/>
        <end position="26"/>
    </location>
</feature>
<dbReference type="InterPro" id="IPR014044">
    <property type="entry name" value="CAP_dom"/>
</dbReference>
<dbReference type="PANTHER" id="PTHR31157">
    <property type="entry name" value="SCP DOMAIN-CONTAINING PROTEIN"/>
    <property type="match status" value="1"/>
</dbReference>
<keyword evidence="1" id="KW-0732">Signal</keyword>
<dbReference type="PANTHER" id="PTHR31157:SF1">
    <property type="entry name" value="SCP DOMAIN-CONTAINING PROTEIN"/>
    <property type="match status" value="1"/>
</dbReference>
<dbReference type="InterPro" id="IPR035940">
    <property type="entry name" value="CAP_sf"/>
</dbReference>
<gene>
    <name evidence="3" type="ORF">QLQ12_03415</name>
</gene>
<dbReference type="Gene3D" id="3.40.33.10">
    <property type="entry name" value="CAP"/>
    <property type="match status" value="1"/>
</dbReference>
<accession>A0ABT6WD59</accession>
<comment type="caution">
    <text evidence="3">The sequence shown here is derived from an EMBL/GenBank/DDBJ whole genome shotgun (WGS) entry which is preliminary data.</text>
</comment>
<organism evidence="3 4">
    <name type="scientific">Actinoplanes sandaracinus</name>
    <dbReference type="NCBI Taxonomy" id="3045177"/>
    <lineage>
        <taxon>Bacteria</taxon>
        <taxon>Bacillati</taxon>
        <taxon>Actinomycetota</taxon>
        <taxon>Actinomycetes</taxon>
        <taxon>Micromonosporales</taxon>
        <taxon>Micromonosporaceae</taxon>
        <taxon>Actinoplanes</taxon>
    </lineage>
</organism>
<reference evidence="3 4" key="1">
    <citation type="submission" date="2023-05" db="EMBL/GenBank/DDBJ databases">
        <title>Actinoplanes sp. NEAU-A12 genome sequencing.</title>
        <authorList>
            <person name="Wang Z.-S."/>
        </authorList>
    </citation>
    <scope>NUCLEOTIDE SEQUENCE [LARGE SCALE GENOMIC DNA]</scope>
    <source>
        <strain evidence="3 4">NEAU-A12</strain>
    </source>
</reference>
<dbReference type="EMBL" id="JASCTH010000002">
    <property type="protein sequence ID" value="MDI6097650.1"/>
    <property type="molecule type" value="Genomic_DNA"/>
</dbReference>
<keyword evidence="4" id="KW-1185">Reference proteome</keyword>
<dbReference type="RefSeq" id="WP_282757044.1">
    <property type="nucleotide sequence ID" value="NZ_JASCTH010000002.1"/>
</dbReference>